<proteinExistence type="predicted"/>
<evidence type="ECO:0000313" key="3">
    <source>
        <dbReference type="EMBL" id="TCC33708.1"/>
    </source>
</evidence>
<dbReference type="AlphaFoldDB" id="A0A4R0IQY0"/>
<accession>A0A4R0IQY0</accession>
<comment type="caution">
    <text evidence="3">The sequence shown here is derived from an EMBL/GenBank/DDBJ whole genome shotgun (WGS) entry which is preliminary data.</text>
</comment>
<dbReference type="Proteomes" id="UP000292695">
    <property type="component" value="Unassembled WGS sequence"/>
</dbReference>
<feature type="signal peptide" evidence="2">
    <location>
        <begin position="1"/>
        <end position="24"/>
    </location>
</feature>
<evidence type="ECO:0000256" key="1">
    <source>
        <dbReference type="SAM" id="MobiDB-lite"/>
    </source>
</evidence>
<keyword evidence="2" id="KW-0732">Signal</keyword>
<dbReference type="EMBL" id="SJKA01000005">
    <property type="protein sequence ID" value="TCC33708.1"/>
    <property type="molecule type" value="Genomic_DNA"/>
</dbReference>
<reference evidence="3 4" key="1">
    <citation type="submission" date="2019-02" db="EMBL/GenBank/DDBJ databases">
        <title>Kribbella capetownensis sp. nov. and Kribbella speibonae sp. nov., isolated from soil.</title>
        <authorList>
            <person name="Curtis S.M."/>
            <person name="Norton I."/>
            <person name="Everest G.J."/>
            <person name="Meyers P.R."/>
        </authorList>
    </citation>
    <scope>NUCLEOTIDE SEQUENCE [LARGE SCALE GENOMIC DNA]</scope>
    <source>
        <strain evidence="3 4">DSM 27082</strain>
    </source>
</reference>
<organism evidence="3 4">
    <name type="scientific">Kribbella sindirgiensis</name>
    <dbReference type="NCBI Taxonomy" id="1124744"/>
    <lineage>
        <taxon>Bacteria</taxon>
        <taxon>Bacillati</taxon>
        <taxon>Actinomycetota</taxon>
        <taxon>Actinomycetes</taxon>
        <taxon>Propionibacteriales</taxon>
        <taxon>Kribbellaceae</taxon>
        <taxon>Kribbella</taxon>
    </lineage>
</organism>
<sequence length="118" mass="12860">MLRLVLRLFAGLLISTTLTTVAFAATATEGKKLPPKPNGDYIPLCLPNGRCYWAPRSTIEIPQGEKTPGKKPAKSTARRPERACFDGGAARSCTSDPGNWSNSQQCYLQRLSPQPPEE</sequence>
<feature type="chain" id="PRO_5021003778" evidence="2">
    <location>
        <begin position="25"/>
        <end position="118"/>
    </location>
</feature>
<evidence type="ECO:0000256" key="2">
    <source>
        <dbReference type="SAM" id="SignalP"/>
    </source>
</evidence>
<keyword evidence="4" id="KW-1185">Reference proteome</keyword>
<dbReference type="RefSeq" id="WP_131289397.1">
    <property type="nucleotide sequence ID" value="NZ_SJKA01000005.1"/>
</dbReference>
<gene>
    <name evidence="3" type="ORF">E0H50_17350</name>
</gene>
<evidence type="ECO:0000313" key="4">
    <source>
        <dbReference type="Proteomes" id="UP000292695"/>
    </source>
</evidence>
<name>A0A4R0IQY0_9ACTN</name>
<protein>
    <submittedName>
        <fullName evidence="3">Uncharacterized protein</fullName>
    </submittedName>
</protein>
<feature type="compositionally biased region" description="Polar residues" evidence="1">
    <location>
        <begin position="92"/>
        <end position="107"/>
    </location>
</feature>
<feature type="region of interest" description="Disordered" evidence="1">
    <location>
        <begin position="57"/>
        <end position="118"/>
    </location>
</feature>